<dbReference type="Proteomes" id="UP000182771">
    <property type="component" value="Unassembled WGS sequence"/>
</dbReference>
<dbReference type="EMBL" id="FNND01000001">
    <property type="protein sequence ID" value="SDW03923.1"/>
    <property type="molecule type" value="Genomic_DNA"/>
</dbReference>
<protein>
    <submittedName>
        <fullName evidence="1">Uncharacterized protein</fullName>
    </submittedName>
</protein>
<evidence type="ECO:0000313" key="2">
    <source>
        <dbReference type="Proteomes" id="UP000182771"/>
    </source>
</evidence>
<dbReference type="AlphaFoldDB" id="A0A1H2Q9Q2"/>
<gene>
    <name evidence="1" type="ORF">SAMN05444420_10191</name>
</gene>
<comment type="caution">
    <text evidence="1">The sequence shown here is derived from an EMBL/GenBank/DDBJ whole genome shotgun (WGS) entry which is preliminary data.</text>
</comment>
<dbReference type="OrthoDB" id="1150691at2"/>
<keyword evidence="2" id="KW-1185">Reference proteome</keyword>
<name>A0A1H2Q9Q2_9FLAO</name>
<organism evidence="1 2">
    <name type="scientific">Capnocytophaga granulosa</name>
    <dbReference type="NCBI Taxonomy" id="45242"/>
    <lineage>
        <taxon>Bacteria</taxon>
        <taxon>Pseudomonadati</taxon>
        <taxon>Bacteroidota</taxon>
        <taxon>Flavobacteriia</taxon>
        <taxon>Flavobacteriales</taxon>
        <taxon>Flavobacteriaceae</taxon>
        <taxon>Capnocytophaga</taxon>
    </lineage>
</organism>
<sequence length="189" mass="22844">MKYYAIKNYSEHITEENFMLEMMDLNDNRWLINYGMQLDESFDYINFKLYGEEKLFFDQDLITPYFGIYLASERFQDVILQDSKISEEIQLLSFKLFNTNDEEIKHNYKIINFLQTEECIDWEKSYFKIRDEAKKSYVFLNAIYDPLKIATLTKDCICVDSEKSIFVSEEIKKEWQKMNLNCLTFSLVR</sequence>
<dbReference type="RefSeq" id="WP_016419411.1">
    <property type="nucleotide sequence ID" value="NZ_FNND01000001.1"/>
</dbReference>
<proteinExistence type="predicted"/>
<evidence type="ECO:0000313" key="1">
    <source>
        <dbReference type="EMBL" id="SDW03923.1"/>
    </source>
</evidence>
<reference evidence="1 2" key="1">
    <citation type="submission" date="2016-10" db="EMBL/GenBank/DDBJ databases">
        <authorList>
            <person name="Varghese N."/>
            <person name="Submissions S."/>
        </authorList>
    </citation>
    <scope>NUCLEOTIDE SEQUENCE [LARGE SCALE GENOMIC DNA]</scope>
    <source>
        <strain evidence="1 2">DSM 11449</strain>
    </source>
</reference>
<dbReference type="GeneID" id="85018033"/>
<accession>A0A1H2Q9Q2</accession>